<accession>C1ASA5</accession>
<gene>
    <name evidence="4" type="ordered locus">ROP_01070</name>
</gene>
<dbReference type="STRING" id="632772.ROP_01070"/>
<dbReference type="Pfam" id="PF01266">
    <property type="entry name" value="DAO"/>
    <property type="match status" value="1"/>
</dbReference>
<evidence type="ECO:0000313" key="5">
    <source>
        <dbReference type="Proteomes" id="UP000002212"/>
    </source>
</evidence>
<dbReference type="InterPro" id="IPR036188">
    <property type="entry name" value="FAD/NAD-bd_sf"/>
</dbReference>
<reference evidence="4 5" key="1">
    <citation type="submission" date="2009-03" db="EMBL/GenBank/DDBJ databases">
        <title>Comparison of the complete genome sequences of Rhodococcus erythropolis PR4 and Rhodococcus opacus B4.</title>
        <authorList>
            <person name="Takarada H."/>
            <person name="Sekine M."/>
            <person name="Hosoyama A."/>
            <person name="Yamada R."/>
            <person name="Fujisawa T."/>
            <person name="Omata S."/>
            <person name="Shimizu A."/>
            <person name="Tsukatani N."/>
            <person name="Tanikawa S."/>
            <person name="Fujita N."/>
            <person name="Harayama S."/>
        </authorList>
    </citation>
    <scope>NUCLEOTIDE SEQUENCE [LARGE SCALE GENOMIC DNA]</scope>
    <source>
        <strain evidence="4 5">B4</strain>
    </source>
</reference>
<feature type="compositionally biased region" description="Polar residues" evidence="2">
    <location>
        <begin position="392"/>
        <end position="403"/>
    </location>
</feature>
<evidence type="ECO:0000259" key="3">
    <source>
        <dbReference type="Pfam" id="PF01266"/>
    </source>
</evidence>
<feature type="domain" description="FAD dependent oxidoreductase" evidence="3">
    <location>
        <begin position="5"/>
        <end position="361"/>
    </location>
</feature>
<dbReference type="Gene3D" id="3.30.9.10">
    <property type="entry name" value="D-Amino Acid Oxidase, subunit A, domain 2"/>
    <property type="match status" value="1"/>
</dbReference>
<evidence type="ECO:0000256" key="2">
    <source>
        <dbReference type="SAM" id="MobiDB-lite"/>
    </source>
</evidence>
<dbReference type="PATRIC" id="fig|632772.20.peg.127"/>
<organism evidence="4 5">
    <name type="scientific">Rhodococcus opacus (strain B4)</name>
    <dbReference type="NCBI Taxonomy" id="632772"/>
    <lineage>
        <taxon>Bacteria</taxon>
        <taxon>Bacillati</taxon>
        <taxon>Actinomycetota</taxon>
        <taxon>Actinomycetes</taxon>
        <taxon>Mycobacteriales</taxon>
        <taxon>Nocardiaceae</taxon>
        <taxon>Rhodococcus</taxon>
    </lineage>
</organism>
<dbReference type="PANTHER" id="PTHR13847">
    <property type="entry name" value="SARCOSINE DEHYDROGENASE-RELATED"/>
    <property type="match status" value="1"/>
</dbReference>
<proteinExistence type="predicted"/>
<feature type="region of interest" description="Disordered" evidence="2">
    <location>
        <begin position="370"/>
        <end position="403"/>
    </location>
</feature>
<dbReference type="Proteomes" id="UP000002212">
    <property type="component" value="Chromosome"/>
</dbReference>
<dbReference type="Gene3D" id="3.50.50.60">
    <property type="entry name" value="FAD/NAD(P)-binding domain"/>
    <property type="match status" value="1"/>
</dbReference>
<name>C1ASA5_RHOOB</name>
<dbReference type="KEGG" id="rop:ROP_01070"/>
<dbReference type="InterPro" id="IPR006076">
    <property type="entry name" value="FAD-dep_OxRdtase"/>
</dbReference>
<dbReference type="AlphaFoldDB" id="C1ASA5"/>
<dbReference type="EMBL" id="AP011115">
    <property type="protein sequence ID" value="BAH48354.1"/>
    <property type="molecule type" value="Genomic_DNA"/>
</dbReference>
<evidence type="ECO:0000313" key="4">
    <source>
        <dbReference type="EMBL" id="BAH48354.1"/>
    </source>
</evidence>
<dbReference type="RefSeq" id="WP_012687363.1">
    <property type="nucleotide sequence ID" value="NC_012522.1"/>
</dbReference>
<dbReference type="HOGENOM" id="CLU_007884_4_1_11"/>
<dbReference type="SUPFAM" id="SSF51905">
    <property type="entry name" value="FAD/NAD(P)-binding domain"/>
    <property type="match status" value="1"/>
</dbReference>
<sequence length="403" mass="42719">MGKTRVVIVGAGVVGLSAALQLSEAGNYDITVAETDHIGSGSSSRSVGIVETQYIEHFDIEVRAYGHRFIRALAEQSDLQLHMNGYLRLADSDATLGQYELSVARQRECGVGDAQVLDVDDVKALIPFMEMSDRAGALLGASDFYLDGYLFANLMAARARDNGVTVLQRARVLECEWTADGEAELRTERGTLHADLVVNAAGAWAGRVGEILGAPVTLYPELHHAVTVVSKTAAASRIPSVMDYVPGDGAEGVYLRPEGESEFFAGLHSEQASRSAVDLDDVPLSAVDGDFVAALAESFSTRFPGLEDAQLGSGWSGLFPMSFDSRPLVGPHPANEQVICALGSGGNGIQLSPAIGRTVVEYVRGERPSMAAPGSDWDPQRMPANPGDIAGIQQSTPTSGVRE</sequence>
<keyword evidence="1" id="KW-0560">Oxidoreductase</keyword>
<evidence type="ECO:0000256" key="1">
    <source>
        <dbReference type="ARBA" id="ARBA00023002"/>
    </source>
</evidence>
<dbReference type="OrthoDB" id="9806257at2"/>
<protein>
    <submittedName>
        <fullName evidence="4">Putative oxidoreductase</fullName>
    </submittedName>
</protein>
<dbReference type="PANTHER" id="PTHR13847:SF287">
    <property type="entry name" value="FAD-DEPENDENT OXIDOREDUCTASE DOMAIN-CONTAINING PROTEIN 1"/>
    <property type="match status" value="1"/>
</dbReference>
<dbReference type="GO" id="GO:0016491">
    <property type="term" value="F:oxidoreductase activity"/>
    <property type="evidence" value="ECO:0007669"/>
    <property type="project" value="UniProtKB-KW"/>
</dbReference>
<dbReference type="GO" id="GO:0005737">
    <property type="term" value="C:cytoplasm"/>
    <property type="evidence" value="ECO:0007669"/>
    <property type="project" value="TreeGrafter"/>
</dbReference>